<dbReference type="RefSeq" id="WP_126612837.1">
    <property type="nucleotide sequence ID" value="NZ_JBHUCY010000004.1"/>
</dbReference>
<dbReference type="InterPro" id="IPR036388">
    <property type="entry name" value="WH-like_DNA-bd_sf"/>
</dbReference>
<dbReference type="Gene3D" id="1.10.10.10">
    <property type="entry name" value="Winged helix-like DNA-binding domain superfamily/Winged helix DNA-binding domain"/>
    <property type="match status" value="1"/>
</dbReference>
<dbReference type="Gene3D" id="6.10.250.690">
    <property type="match status" value="1"/>
</dbReference>
<dbReference type="Gene3D" id="3.40.50.2300">
    <property type="match status" value="1"/>
</dbReference>
<dbReference type="SMART" id="SM00448">
    <property type="entry name" value="REC"/>
    <property type="match status" value="1"/>
</dbReference>
<dbReference type="CDD" id="cd00383">
    <property type="entry name" value="trans_reg_C"/>
    <property type="match status" value="1"/>
</dbReference>
<sequence length="224" mass="24616">MRILLVEDEPELASALVAALIRRDCLVDHVETLADADEALNAGVHTLVLLDRRLPDGDGVSLIPAIRRSASSPPVILLTALDDVRDRVTGLDAGADDYVAKPFDMDELLARMRAVLRRPPQPVDRTITVARATLDLDSRSVTINGEPLTLPRRELLAFELLMRRAGRVVTREALEAVVYGQDDIVGPSAIEPHLSRLRRRLEEQQAGLEIQGVRGVGYLLRVSS</sequence>
<evidence type="ECO:0000313" key="6">
    <source>
        <dbReference type="EMBL" id="RTR22988.1"/>
    </source>
</evidence>
<dbReference type="InterPro" id="IPR001867">
    <property type="entry name" value="OmpR/PhoB-type_DNA-bd"/>
</dbReference>
<reference evidence="6 7" key="1">
    <citation type="submission" date="2018-12" db="EMBL/GenBank/DDBJ databases">
        <authorList>
            <person name="Yang Y."/>
        </authorList>
    </citation>
    <scope>NUCLEOTIDE SEQUENCE [LARGE SCALE GENOMIC DNA]</scope>
    <source>
        <strain evidence="6 7">L-25-5w-1</strain>
    </source>
</reference>
<dbReference type="GO" id="GO:0032993">
    <property type="term" value="C:protein-DNA complex"/>
    <property type="evidence" value="ECO:0007669"/>
    <property type="project" value="TreeGrafter"/>
</dbReference>
<dbReference type="GO" id="GO:0000156">
    <property type="term" value="F:phosphorelay response regulator activity"/>
    <property type="evidence" value="ECO:0007669"/>
    <property type="project" value="TreeGrafter"/>
</dbReference>
<evidence type="ECO:0000259" key="5">
    <source>
        <dbReference type="PROSITE" id="PS51755"/>
    </source>
</evidence>
<evidence type="ECO:0000259" key="4">
    <source>
        <dbReference type="PROSITE" id="PS50110"/>
    </source>
</evidence>
<accession>A0A431VL13</accession>
<dbReference type="InterPro" id="IPR001789">
    <property type="entry name" value="Sig_transdc_resp-reg_receiver"/>
</dbReference>
<dbReference type="PROSITE" id="PS51755">
    <property type="entry name" value="OMPR_PHOB"/>
    <property type="match status" value="1"/>
</dbReference>
<dbReference type="GO" id="GO:0000976">
    <property type="term" value="F:transcription cis-regulatory region binding"/>
    <property type="evidence" value="ECO:0007669"/>
    <property type="project" value="TreeGrafter"/>
</dbReference>
<keyword evidence="1 3" id="KW-0238">DNA-binding</keyword>
<dbReference type="InterPro" id="IPR011006">
    <property type="entry name" value="CheY-like_superfamily"/>
</dbReference>
<feature type="domain" description="Response regulatory" evidence="4">
    <location>
        <begin position="2"/>
        <end position="116"/>
    </location>
</feature>
<dbReference type="AlphaFoldDB" id="A0A431VL13"/>
<keyword evidence="7" id="KW-1185">Reference proteome</keyword>
<feature type="modified residue" description="4-aspartylphosphate" evidence="2">
    <location>
        <position position="51"/>
    </location>
</feature>
<name>A0A431VL13_9PROT</name>
<feature type="DNA-binding region" description="OmpR/PhoB-type" evidence="3">
    <location>
        <begin position="124"/>
        <end position="222"/>
    </location>
</feature>
<dbReference type="Proteomes" id="UP000277007">
    <property type="component" value="Unassembled WGS sequence"/>
</dbReference>
<dbReference type="SMART" id="SM00862">
    <property type="entry name" value="Trans_reg_C"/>
    <property type="match status" value="1"/>
</dbReference>
<dbReference type="Pfam" id="PF00072">
    <property type="entry name" value="Response_reg"/>
    <property type="match status" value="1"/>
</dbReference>
<comment type="caution">
    <text evidence="6">The sequence shown here is derived from an EMBL/GenBank/DDBJ whole genome shotgun (WGS) entry which is preliminary data.</text>
</comment>
<protein>
    <submittedName>
        <fullName evidence="6">Response regulator transcription factor</fullName>
    </submittedName>
</protein>
<evidence type="ECO:0000256" key="1">
    <source>
        <dbReference type="ARBA" id="ARBA00023125"/>
    </source>
</evidence>
<dbReference type="Pfam" id="PF00486">
    <property type="entry name" value="Trans_reg_C"/>
    <property type="match status" value="1"/>
</dbReference>
<dbReference type="InterPro" id="IPR039420">
    <property type="entry name" value="WalR-like"/>
</dbReference>
<organism evidence="6 7">
    <name type="scientific">Azospirillum griseum</name>
    <dbReference type="NCBI Taxonomy" id="2496639"/>
    <lineage>
        <taxon>Bacteria</taxon>
        <taxon>Pseudomonadati</taxon>
        <taxon>Pseudomonadota</taxon>
        <taxon>Alphaproteobacteria</taxon>
        <taxon>Rhodospirillales</taxon>
        <taxon>Azospirillaceae</taxon>
        <taxon>Azospirillum</taxon>
    </lineage>
</organism>
<evidence type="ECO:0000256" key="3">
    <source>
        <dbReference type="PROSITE-ProRule" id="PRU01091"/>
    </source>
</evidence>
<evidence type="ECO:0000313" key="7">
    <source>
        <dbReference type="Proteomes" id="UP000277007"/>
    </source>
</evidence>
<dbReference type="GO" id="GO:0006355">
    <property type="term" value="P:regulation of DNA-templated transcription"/>
    <property type="evidence" value="ECO:0007669"/>
    <property type="project" value="InterPro"/>
</dbReference>
<dbReference type="OrthoDB" id="9802426at2"/>
<keyword evidence="2" id="KW-0597">Phosphoprotein</keyword>
<proteinExistence type="predicted"/>
<dbReference type="PROSITE" id="PS50110">
    <property type="entry name" value="RESPONSE_REGULATORY"/>
    <property type="match status" value="1"/>
</dbReference>
<dbReference type="PANTHER" id="PTHR48111">
    <property type="entry name" value="REGULATOR OF RPOS"/>
    <property type="match status" value="1"/>
</dbReference>
<dbReference type="EMBL" id="RXMA01000003">
    <property type="protein sequence ID" value="RTR22988.1"/>
    <property type="molecule type" value="Genomic_DNA"/>
</dbReference>
<evidence type="ECO:0000256" key="2">
    <source>
        <dbReference type="PROSITE-ProRule" id="PRU00169"/>
    </source>
</evidence>
<gene>
    <name evidence="6" type="ORF">EJ903_05300</name>
</gene>
<dbReference type="PANTHER" id="PTHR48111:SF36">
    <property type="entry name" value="TRANSCRIPTIONAL REGULATORY PROTEIN CUTR"/>
    <property type="match status" value="1"/>
</dbReference>
<dbReference type="SUPFAM" id="SSF52172">
    <property type="entry name" value="CheY-like"/>
    <property type="match status" value="1"/>
</dbReference>
<feature type="domain" description="OmpR/PhoB-type" evidence="5">
    <location>
        <begin position="124"/>
        <end position="222"/>
    </location>
</feature>
<dbReference type="GO" id="GO:0005829">
    <property type="term" value="C:cytosol"/>
    <property type="evidence" value="ECO:0007669"/>
    <property type="project" value="TreeGrafter"/>
</dbReference>